<feature type="transmembrane region" description="Helical" evidence="2">
    <location>
        <begin position="284"/>
        <end position="309"/>
    </location>
</feature>
<feature type="transmembrane region" description="Helical" evidence="2">
    <location>
        <begin position="63"/>
        <end position="86"/>
    </location>
</feature>
<dbReference type="RefSeq" id="WP_378591640.1">
    <property type="nucleotide sequence ID" value="NZ_JBHSKD010000019.1"/>
</dbReference>
<organism evidence="3 4">
    <name type="scientific">Nocardioides taihuensis</name>
    <dbReference type="NCBI Taxonomy" id="1835606"/>
    <lineage>
        <taxon>Bacteria</taxon>
        <taxon>Bacillati</taxon>
        <taxon>Actinomycetota</taxon>
        <taxon>Actinomycetes</taxon>
        <taxon>Propionibacteriales</taxon>
        <taxon>Nocardioidaceae</taxon>
        <taxon>Nocardioides</taxon>
    </lineage>
</organism>
<feature type="transmembrane region" description="Helical" evidence="2">
    <location>
        <begin position="228"/>
        <end position="257"/>
    </location>
</feature>
<feature type="compositionally biased region" description="Pro residues" evidence="1">
    <location>
        <begin position="148"/>
        <end position="176"/>
    </location>
</feature>
<keyword evidence="2" id="KW-1133">Transmembrane helix</keyword>
<dbReference type="EMBL" id="JBHSKD010000019">
    <property type="protein sequence ID" value="MFC5178103.1"/>
    <property type="molecule type" value="Genomic_DNA"/>
</dbReference>
<evidence type="ECO:0000313" key="4">
    <source>
        <dbReference type="Proteomes" id="UP001596087"/>
    </source>
</evidence>
<feature type="transmembrane region" description="Helical" evidence="2">
    <location>
        <begin position="321"/>
        <end position="354"/>
    </location>
</feature>
<comment type="caution">
    <text evidence="3">The sequence shown here is derived from an EMBL/GenBank/DDBJ whole genome shotgun (WGS) entry which is preliminary data.</text>
</comment>
<keyword evidence="2" id="KW-0812">Transmembrane</keyword>
<name>A0ABW0BM53_9ACTN</name>
<evidence type="ECO:0008006" key="5">
    <source>
        <dbReference type="Google" id="ProtNLM"/>
    </source>
</evidence>
<evidence type="ECO:0000256" key="2">
    <source>
        <dbReference type="SAM" id="Phobius"/>
    </source>
</evidence>
<gene>
    <name evidence="3" type="ORF">ACFPGP_15580</name>
</gene>
<feature type="transmembrane region" description="Helical" evidence="2">
    <location>
        <begin position="98"/>
        <end position="131"/>
    </location>
</feature>
<evidence type="ECO:0000313" key="3">
    <source>
        <dbReference type="EMBL" id="MFC5178103.1"/>
    </source>
</evidence>
<protein>
    <recommendedName>
        <fullName evidence="5">DUF4064 domain-containing protein</fullName>
    </recommendedName>
</protein>
<dbReference type="Proteomes" id="UP001596087">
    <property type="component" value="Unassembled WGS sequence"/>
</dbReference>
<keyword evidence="4" id="KW-1185">Reference proteome</keyword>
<feature type="region of interest" description="Disordered" evidence="1">
    <location>
        <begin position="145"/>
        <end position="222"/>
    </location>
</feature>
<accession>A0ABW0BM53</accession>
<reference evidence="4" key="1">
    <citation type="journal article" date="2019" name="Int. J. Syst. Evol. Microbiol.">
        <title>The Global Catalogue of Microorganisms (GCM) 10K type strain sequencing project: providing services to taxonomists for standard genome sequencing and annotation.</title>
        <authorList>
            <consortium name="The Broad Institute Genomics Platform"/>
            <consortium name="The Broad Institute Genome Sequencing Center for Infectious Disease"/>
            <person name="Wu L."/>
            <person name="Ma J."/>
        </authorList>
    </citation>
    <scope>NUCLEOTIDE SEQUENCE [LARGE SCALE GENOMIC DNA]</scope>
    <source>
        <strain evidence="4">DFY41</strain>
    </source>
</reference>
<proteinExistence type="predicted"/>
<feature type="transmembrane region" description="Helical" evidence="2">
    <location>
        <begin position="12"/>
        <end position="30"/>
    </location>
</feature>
<evidence type="ECO:0000256" key="1">
    <source>
        <dbReference type="SAM" id="MobiDB-lite"/>
    </source>
</evidence>
<keyword evidence="2" id="KW-0472">Membrane</keyword>
<sequence>MTDTLPRPRQVTMAAWIAVGASVLVVLTVFDTVAGLHTLETRRTIEQFLAEPPGVDLGLDVDGAIAVVRVLAMVAAGCATAAAVLGFHVLKRSKGARLALTIVAVPLFFAGMVVGGFLSSLVAASALVLWLEPSRDWFNGVRARTAPVPEPGPPAPEQRQAPPPYLSPHTPPPPPAGSGVVSPGPRAHEGFGTPQHRPVDGSTAPAAASAPVPWPPPVPREQERRPGAVVAACVLTWTLATLVAGLMLLTAAVVAAAPDLLFNELDKQNPDWQAQGVSRAGVEVATYVVVALTCLWAATAAVLGVLVWRRVVWARTALLASAATAGLVCLVAAIGSFVLVVPAVGCLLTASLLIRTEVRAWFARPRGPMHP</sequence>